<dbReference type="InterPro" id="IPR036396">
    <property type="entry name" value="Cyt_P450_sf"/>
</dbReference>
<keyword evidence="5" id="KW-0503">Monooxygenase</keyword>
<dbReference type="HOGENOM" id="CLU_001570_2_1_1"/>
<keyword evidence="3" id="KW-0560">Oxidoreductase</keyword>
<dbReference type="PANTHER" id="PTHR46300:SF2">
    <property type="entry name" value="CYTOCHROME P450 MONOOXYGENASE ALNH-RELATED"/>
    <property type="match status" value="1"/>
</dbReference>
<reference evidence="8 9" key="1">
    <citation type="submission" date="2014-04" db="EMBL/GenBank/DDBJ databases">
        <authorList>
            <consortium name="DOE Joint Genome Institute"/>
            <person name="Kuo A."/>
            <person name="Martino E."/>
            <person name="Perotto S."/>
            <person name="Kohler A."/>
            <person name="Nagy L.G."/>
            <person name="Floudas D."/>
            <person name="Copeland A."/>
            <person name="Barry K.W."/>
            <person name="Cichocki N."/>
            <person name="Veneault-Fourrey C."/>
            <person name="LaButti K."/>
            <person name="Lindquist E.A."/>
            <person name="Lipzen A."/>
            <person name="Lundell T."/>
            <person name="Morin E."/>
            <person name="Murat C."/>
            <person name="Sun H."/>
            <person name="Tunlid A."/>
            <person name="Henrissat B."/>
            <person name="Grigoriev I.V."/>
            <person name="Hibbett D.S."/>
            <person name="Martin F."/>
            <person name="Nordberg H.P."/>
            <person name="Cantor M.N."/>
            <person name="Hua S.X."/>
        </authorList>
    </citation>
    <scope>NUCLEOTIDE SEQUENCE [LARGE SCALE GENOMIC DNA]</scope>
    <source>
        <strain evidence="8 9">Zn</strain>
    </source>
</reference>
<dbReference type="InterPro" id="IPR001128">
    <property type="entry name" value="Cyt_P450"/>
</dbReference>
<dbReference type="GO" id="GO:0020037">
    <property type="term" value="F:heme binding"/>
    <property type="evidence" value="ECO:0007669"/>
    <property type="project" value="InterPro"/>
</dbReference>
<evidence type="ECO:0000256" key="4">
    <source>
        <dbReference type="ARBA" id="ARBA00023004"/>
    </source>
</evidence>
<evidence type="ECO:0000313" key="9">
    <source>
        <dbReference type="Proteomes" id="UP000054321"/>
    </source>
</evidence>
<evidence type="ECO:0000256" key="1">
    <source>
        <dbReference type="ARBA" id="ARBA00010617"/>
    </source>
</evidence>
<dbReference type="AlphaFoldDB" id="A0A0C3HC91"/>
<keyword evidence="2 6" id="KW-0479">Metal-binding</keyword>
<feature type="binding site" description="axial binding residue" evidence="6">
    <location>
        <position position="456"/>
    </location>
    <ligand>
        <name>heme</name>
        <dbReference type="ChEBI" id="CHEBI:30413"/>
    </ligand>
    <ligandPart>
        <name>Fe</name>
        <dbReference type="ChEBI" id="CHEBI:18248"/>
    </ligandPart>
</feature>
<comment type="similarity">
    <text evidence="1">Belongs to the cytochrome P450 family.</text>
</comment>
<evidence type="ECO:0008006" key="10">
    <source>
        <dbReference type="Google" id="ProtNLM"/>
    </source>
</evidence>
<evidence type="ECO:0000256" key="3">
    <source>
        <dbReference type="ARBA" id="ARBA00023002"/>
    </source>
</evidence>
<keyword evidence="7" id="KW-0472">Membrane</keyword>
<feature type="transmembrane region" description="Helical" evidence="7">
    <location>
        <begin position="15"/>
        <end position="38"/>
    </location>
</feature>
<dbReference type="GO" id="GO:0005506">
    <property type="term" value="F:iron ion binding"/>
    <property type="evidence" value="ECO:0007669"/>
    <property type="project" value="InterPro"/>
</dbReference>
<proteinExistence type="inferred from homology"/>
<reference evidence="9" key="2">
    <citation type="submission" date="2015-01" db="EMBL/GenBank/DDBJ databases">
        <title>Evolutionary Origins and Diversification of the Mycorrhizal Mutualists.</title>
        <authorList>
            <consortium name="DOE Joint Genome Institute"/>
            <consortium name="Mycorrhizal Genomics Consortium"/>
            <person name="Kohler A."/>
            <person name="Kuo A."/>
            <person name="Nagy L.G."/>
            <person name="Floudas D."/>
            <person name="Copeland A."/>
            <person name="Barry K.W."/>
            <person name="Cichocki N."/>
            <person name="Veneault-Fourrey C."/>
            <person name="LaButti K."/>
            <person name="Lindquist E.A."/>
            <person name="Lipzen A."/>
            <person name="Lundell T."/>
            <person name="Morin E."/>
            <person name="Murat C."/>
            <person name="Riley R."/>
            <person name="Ohm R."/>
            <person name="Sun H."/>
            <person name="Tunlid A."/>
            <person name="Henrissat B."/>
            <person name="Grigoriev I.V."/>
            <person name="Hibbett D.S."/>
            <person name="Martin F."/>
        </authorList>
    </citation>
    <scope>NUCLEOTIDE SEQUENCE [LARGE SCALE GENOMIC DNA]</scope>
    <source>
        <strain evidence="9">Zn</strain>
    </source>
</reference>
<keyword evidence="9" id="KW-1185">Reference proteome</keyword>
<dbReference type="GO" id="GO:0004497">
    <property type="term" value="F:monooxygenase activity"/>
    <property type="evidence" value="ECO:0007669"/>
    <property type="project" value="UniProtKB-KW"/>
</dbReference>
<evidence type="ECO:0000256" key="2">
    <source>
        <dbReference type="ARBA" id="ARBA00022723"/>
    </source>
</evidence>
<evidence type="ECO:0000313" key="8">
    <source>
        <dbReference type="EMBL" id="KIM99991.1"/>
    </source>
</evidence>
<dbReference type="PRINTS" id="PR00385">
    <property type="entry name" value="P450"/>
</dbReference>
<keyword evidence="4 6" id="KW-0408">Iron</keyword>
<dbReference type="InterPro" id="IPR050364">
    <property type="entry name" value="Cytochrome_P450_fung"/>
</dbReference>
<protein>
    <recommendedName>
        <fullName evidence="10">Cytochrome P450</fullName>
    </recommendedName>
</protein>
<dbReference type="STRING" id="913774.A0A0C3HC91"/>
<sequence length="574" mass="64794">MMYKDTLQGVNIPNLVIWPALGTGLLVLWEFIQAYFLIGRYKNWRKLPPGPKRAFLSGTPGYPHDKAHLWFKSLSEKYGEIFSVWHGPNNLQVVLNSPKAIRDLCDKRGNIYNSRPKMFVFQDCIFRGISITATGYNDGWRKQRKIFNSLLSPAASKKFYPYQDYESKQYIYDILTSPDQFYEHAERFATSILTSTVYGIRADNITDPSAMGLILMGSWLEAQLHPSRYWEDQWPMLHKIPKTLAPWRASYDKNSQLLDDIAHAWWDPAKANVKNGKAVPCFATSFVDSYQSEGYTDDEAALITLSLMLAGAGTSAATQNFLIMGCLTNHEAVEKAHEELDRVIGSSRLPELSDEPNLPYTRAMIKETLRWRPFANSGFYHATTKDDVYNGYFIPKGTTIINNAYSVHNDELRFPDPDKFEPIRYINYPLSASEYANMADATKRDHFAYGAGRRICVGMSVAEPSLFLLASRFLWAFDVQYALDKNGKPISVDTYNYAGGTFGKPNPFPAKIIPRSPEHSSVVRQSFSAAHTDVRSLADATALGELPGMEALVEKLKRNPDVSSAVKALVETLK</sequence>
<dbReference type="Pfam" id="PF00067">
    <property type="entry name" value="p450"/>
    <property type="match status" value="1"/>
</dbReference>
<dbReference type="Proteomes" id="UP000054321">
    <property type="component" value="Unassembled WGS sequence"/>
</dbReference>
<dbReference type="GO" id="GO:0016705">
    <property type="term" value="F:oxidoreductase activity, acting on paired donors, with incorporation or reduction of molecular oxygen"/>
    <property type="evidence" value="ECO:0007669"/>
    <property type="project" value="InterPro"/>
</dbReference>
<dbReference type="InterPro" id="IPR002401">
    <property type="entry name" value="Cyt_P450_E_grp-I"/>
</dbReference>
<keyword evidence="7" id="KW-1133">Transmembrane helix</keyword>
<dbReference type="PRINTS" id="PR00463">
    <property type="entry name" value="EP450I"/>
</dbReference>
<evidence type="ECO:0000256" key="7">
    <source>
        <dbReference type="SAM" id="Phobius"/>
    </source>
</evidence>
<dbReference type="SUPFAM" id="SSF48264">
    <property type="entry name" value="Cytochrome P450"/>
    <property type="match status" value="1"/>
</dbReference>
<dbReference type="CDD" id="cd11065">
    <property type="entry name" value="CYP64-like"/>
    <property type="match status" value="1"/>
</dbReference>
<comment type="cofactor">
    <cofactor evidence="6">
        <name>heme</name>
        <dbReference type="ChEBI" id="CHEBI:30413"/>
    </cofactor>
</comment>
<keyword evidence="7" id="KW-0812">Transmembrane</keyword>
<name>A0A0C3HC91_OIDMZ</name>
<organism evidence="8 9">
    <name type="scientific">Oidiodendron maius (strain Zn)</name>
    <dbReference type="NCBI Taxonomy" id="913774"/>
    <lineage>
        <taxon>Eukaryota</taxon>
        <taxon>Fungi</taxon>
        <taxon>Dikarya</taxon>
        <taxon>Ascomycota</taxon>
        <taxon>Pezizomycotina</taxon>
        <taxon>Leotiomycetes</taxon>
        <taxon>Leotiomycetes incertae sedis</taxon>
        <taxon>Myxotrichaceae</taxon>
        <taxon>Oidiodendron</taxon>
    </lineage>
</organism>
<keyword evidence="6" id="KW-0349">Heme</keyword>
<dbReference type="InParanoid" id="A0A0C3HC91"/>
<dbReference type="PANTHER" id="PTHR46300">
    <property type="entry name" value="P450, PUTATIVE (EUROFUNG)-RELATED-RELATED"/>
    <property type="match status" value="1"/>
</dbReference>
<dbReference type="OrthoDB" id="1103324at2759"/>
<accession>A0A0C3HC91</accession>
<gene>
    <name evidence="8" type="ORF">OIDMADRAFT_55882</name>
</gene>
<dbReference type="Gene3D" id="1.10.630.10">
    <property type="entry name" value="Cytochrome P450"/>
    <property type="match status" value="1"/>
</dbReference>
<evidence type="ECO:0000256" key="6">
    <source>
        <dbReference type="PIRSR" id="PIRSR602401-1"/>
    </source>
</evidence>
<evidence type="ECO:0000256" key="5">
    <source>
        <dbReference type="ARBA" id="ARBA00023033"/>
    </source>
</evidence>
<dbReference type="EMBL" id="KN832878">
    <property type="protein sequence ID" value="KIM99991.1"/>
    <property type="molecule type" value="Genomic_DNA"/>
</dbReference>